<dbReference type="EMBL" id="JAYMYS010000002">
    <property type="protein sequence ID" value="KAK7404468.1"/>
    <property type="molecule type" value="Genomic_DNA"/>
</dbReference>
<comment type="caution">
    <text evidence="1">The sequence shown here is derived from an EMBL/GenBank/DDBJ whole genome shotgun (WGS) entry which is preliminary data.</text>
</comment>
<reference evidence="1 2" key="1">
    <citation type="submission" date="2024-01" db="EMBL/GenBank/DDBJ databases">
        <title>The genomes of 5 underutilized Papilionoideae crops provide insights into root nodulation and disease resistanc.</title>
        <authorList>
            <person name="Jiang F."/>
        </authorList>
    </citation>
    <scope>NUCLEOTIDE SEQUENCE [LARGE SCALE GENOMIC DNA]</scope>
    <source>
        <strain evidence="1">DUOXIRENSHENG_FW03</strain>
        <tissue evidence="1">Leaves</tissue>
    </source>
</reference>
<organism evidence="1 2">
    <name type="scientific">Psophocarpus tetragonolobus</name>
    <name type="common">Winged bean</name>
    <name type="synonym">Dolichos tetragonolobus</name>
    <dbReference type="NCBI Taxonomy" id="3891"/>
    <lineage>
        <taxon>Eukaryota</taxon>
        <taxon>Viridiplantae</taxon>
        <taxon>Streptophyta</taxon>
        <taxon>Embryophyta</taxon>
        <taxon>Tracheophyta</taxon>
        <taxon>Spermatophyta</taxon>
        <taxon>Magnoliopsida</taxon>
        <taxon>eudicotyledons</taxon>
        <taxon>Gunneridae</taxon>
        <taxon>Pentapetalae</taxon>
        <taxon>rosids</taxon>
        <taxon>fabids</taxon>
        <taxon>Fabales</taxon>
        <taxon>Fabaceae</taxon>
        <taxon>Papilionoideae</taxon>
        <taxon>50 kb inversion clade</taxon>
        <taxon>NPAAA clade</taxon>
        <taxon>indigoferoid/millettioid clade</taxon>
        <taxon>Phaseoleae</taxon>
        <taxon>Psophocarpus</taxon>
    </lineage>
</organism>
<gene>
    <name evidence="1" type="ORF">VNO78_05377</name>
</gene>
<dbReference type="Proteomes" id="UP001386955">
    <property type="component" value="Unassembled WGS sequence"/>
</dbReference>
<protein>
    <submittedName>
        <fullName evidence="1">Uncharacterized protein</fullName>
    </submittedName>
</protein>
<sequence length="135" mass="15733">MEIYSDLKMAAELTRWCEDNSRSFCFNKIRVWSELEKMSCKIEKRLCPNGSCLRQITMLESLANEDDIVVPSWKAIVSSSHVSTTQKKEADELGAFCFSWGEFLRLTYLRKRRQTYEQSRSIGQLDPALHNKNKT</sequence>
<proteinExistence type="predicted"/>
<accession>A0AAN9XQU5</accession>
<dbReference type="AlphaFoldDB" id="A0AAN9XQU5"/>
<evidence type="ECO:0000313" key="2">
    <source>
        <dbReference type="Proteomes" id="UP001386955"/>
    </source>
</evidence>
<keyword evidence="2" id="KW-1185">Reference proteome</keyword>
<name>A0AAN9XQU5_PSOTE</name>
<evidence type="ECO:0000313" key="1">
    <source>
        <dbReference type="EMBL" id="KAK7404468.1"/>
    </source>
</evidence>